<dbReference type="EnsemblPlants" id="Kaladp0071s0195.1.v1.1">
    <property type="protein sequence ID" value="Kaladp0071s0195.1.v1.1"/>
    <property type="gene ID" value="Kaladp0071s0195.v1.1"/>
</dbReference>
<accession>A0A7N1A352</accession>
<protein>
    <recommendedName>
        <fullName evidence="5">Phytocyanin domain-containing protein</fullName>
    </recommendedName>
</protein>
<dbReference type="GO" id="GO:0009055">
    <property type="term" value="F:electron transfer activity"/>
    <property type="evidence" value="ECO:0007669"/>
    <property type="project" value="InterPro"/>
</dbReference>
<dbReference type="FunFam" id="2.60.40.420:FF:000003">
    <property type="entry name" value="Blue copper"/>
    <property type="match status" value="1"/>
</dbReference>
<evidence type="ECO:0000256" key="1">
    <source>
        <dbReference type="ARBA" id="ARBA00022723"/>
    </source>
</evidence>
<dbReference type="OMA" id="AAYFITW"/>
<evidence type="ECO:0000256" key="4">
    <source>
        <dbReference type="SAM" id="SignalP"/>
    </source>
</evidence>
<reference evidence="6" key="1">
    <citation type="submission" date="2021-01" db="UniProtKB">
        <authorList>
            <consortium name="EnsemblPlants"/>
        </authorList>
    </citation>
    <scope>IDENTIFICATION</scope>
</reference>
<dbReference type="PANTHER" id="PTHR33021">
    <property type="entry name" value="BLUE COPPER PROTEIN"/>
    <property type="match status" value="1"/>
</dbReference>
<evidence type="ECO:0000313" key="6">
    <source>
        <dbReference type="EnsemblPlants" id="Kaladp0071s0195.1.v1.1"/>
    </source>
</evidence>
<evidence type="ECO:0000256" key="2">
    <source>
        <dbReference type="ARBA" id="ARBA00023180"/>
    </source>
</evidence>
<evidence type="ECO:0000259" key="5">
    <source>
        <dbReference type="PROSITE" id="PS51485"/>
    </source>
</evidence>
<dbReference type="Gramene" id="Kaladp0071s0195.1.v1.1">
    <property type="protein sequence ID" value="Kaladp0071s0195.1.v1.1"/>
    <property type="gene ID" value="Kaladp0071s0195.v1.1"/>
</dbReference>
<evidence type="ECO:0000256" key="3">
    <source>
        <dbReference type="SAM" id="MobiDB-lite"/>
    </source>
</evidence>
<dbReference type="AlphaFoldDB" id="A0A7N1A352"/>
<dbReference type="Pfam" id="PF02298">
    <property type="entry name" value="Cu_bind_like"/>
    <property type="match status" value="1"/>
</dbReference>
<keyword evidence="7" id="KW-1185">Reference proteome</keyword>
<name>A0A7N1A352_KALFE</name>
<dbReference type="CDD" id="cd04216">
    <property type="entry name" value="Phytocyanin"/>
    <property type="match status" value="1"/>
</dbReference>
<dbReference type="PROSITE" id="PS51485">
    <property type="entry name" value="PHYTOCYANIN"/>
    <property type="match status" value="1"/>
</dbReference>
<dbReference type="Proteomes" id="UP000594263">
    <property type="component" value="Unplaced"/>
</dbReference>
<feature type="chain" id="PRO_5029521546" description="Phytocyanin domain-containing protein" evidence="4">
    <location>
        <begin position="27"/>
        <end position="182"/>
    </location>
</feature>
<keyword evidence="4" id="KW-0732">Signal</keyword>
<keyword evidence="2" id="KW-0325">Glycoprotein</keyword>
<evidence type="ECO:0000313" key="7">
    <source>
        <dbReference type="Proteomes" id="UP000594263"/>
    </source>
</evidence>
<dbReference type="PANTHER" id="PTHR33021:SF193">
    <property type="entry name" value="OS06G0218600 PROTEIN"/>
    <property type="match status" value="1"/>
</dbReference>
<organism evidence="6 7">
    <name type="scientific">Kalanchoe fedtschenkoi</name>
    <name type="common">Lavender scallops</name>
    <name type="synonym">South American air plant</name>
    <dbReference type="NCBI Taxonomy" id="63787"/>
    <lineage>
        <taxon>Eukaryota</taxon>
        <taxon>Viridiplantae</taxon>
        <taxon>Streptophyta</taxon>
        <taxon>Embryophyta</taxon>
        <taxon>Tracheophyta</taxon>
        <taxon>Spermatophyta</taxon>
        <taxon>Magnoliopsida</taxon>
        <taxon>eudicotyledons</taxon>
        <taxon>Gunneridae</taxon>
        <taxon>Pentapetalae</taxon>
        <taxon>Saxifragales</taxon>
        <taxon>Crassulaceae</taxon>
        <taxon>Kalanchoe</taxon>
    </lineage>
</organism>
<dbReference type="GO" id="GO:0005886">
    <property type="term" value="C:plasma membrane"/>
    <property type="evidence" value="ECO:0007669"/>
    <property type="project" value="TreeGrafter"/>
</dbReference>
<feature type="signal peptide" evidence="4">
    <location>
        <begin position="1"/>
        <end position="26"/>
    </location>
</feature>
<sequence>MGRRTSPVAALCLVLAFAAAAVPGLATDYTVGDSAGWAIGTDYDTWASGKTFKVGDNLVFKYTGGHTVDEVKSADYSSCTTGNSISTDSSGSTTIPLKTAGDHYFICAITGHCSSGMKLSVKVVAASAGTPPTATAGTPPTSSTTPGSSTTPTDASSAASLAIPALGVVVVSWVSRVVLSFV</sequence>
<dbReference type="InterPro" id="IPR003245">
    <property type="entry name" value="Phytocyanin_dom"/>
</dbReference>
<dbReference type="InterPro" id="IPR008972">
    <property type="entry name" value="Cupredoxin"/>
</dbReference>
<proteinExistence type="predicted"/>
<dbReference type="GO" id="GO:0046872">
    <property type="term" value="F:metal ion binding"/>
    <property type="evidence" value="ECO:0007669"/>
    <property type="project" value="UniProtKB-KW"/>
</dbReference>
<dbReference type="SUPFAM" id="SSF49503">
    <property type="entry name" value="Cupredoxins"/>
    <property type="match status" value="1"/>
</dbReference>
<feature type="region of interest" description="Disordered" evidence="3">
    <location>
        <begin position="130"/>
        <end position="154"/>
    </location>
</feature>
<dbReference type="Gene3D" id="2.60.40.420">
    <property type="entry name" value="Cupredoxins - blue copper proteins"/>
    <property type="match status" value="1"/>
</dbReference>
<keyword evidence="1" id="KW-0479">Metal-binding</keyword>
<feature type="domain" description="Phytocyanin" evidence="5">
    <location>
        <begin position="27"/>
        <end position="125"/>
    </location>
</feature>
<dbReference type="InterPro" id="IPR039391">
    <property type="entry name" value="Phytocyanin-like"/>
</dbReference>